<feature type="domain" description="VOC" evidence="1">
    <location>
        <begin position="11"/>
        <end position="127"/>
    </location>
</feature>
<gene>
    <name evidence="2" type="ORF">AMST5_03583</name>
</gene>
<dbReference type="CDD" id="cd07247">
    <property type="entry name" value="SgaA_N_like"/>
    <property type="match status" value="1"/>
</dbReference>
<dbReference type="InterPro" id="IPR052164">
    <property type="entry name" value="Anthracycline_SecMetBiosynth"/>
</dbReference>
<evidence type="ECO:0000313" key="2">
    <source>
        <dbReference type="EMBL" id="CAJ0885100.1"/>
    </source>
</evidence>
<dbReference type="PANTHER" id="PTHR33993">
    <property type="entry name" value="GLYOXALASE-RELATED"/>
    <property type="match status" value="1"/>
</dbReference>
<name>A0AA48M443_9ZZZZ</name>
<organism evidence="2">
    <name type="scientific">freshwater sediment metagenome</name>
    <dbReference type="NCBI Taxonomy" id="556182"/>
    <lineage>
        <taxon>unclassified sequences</taxon>
        <taxon>metagenomes</taxon>
        <taxon>ecological metagenomes</taxon>
    </lineage>
</organism>
<dbReference type="InterPro" id="IPR029068">
    <property type="entry name" value="Glyas_Bleomycin-R_OHBP_Dase"/>
</dbReference>
<dbReference type="PANTHER" id="PTHR33993:SF14">
    <property type="entry name" value="GB|AAF24581.1"/>
    <property type="match status" value="1"/>
</dbReference>
<accession>A0AA48M443</accession>
<reference evidence="2" key="1">
    <citation type="submission" date="2023-07" db="EMBL/GenBank/DDBJ databases">
        <authorList>
            <person name="Pelsma A.J. K."/>
        </authorList>
    </citation>
    <scope>NUCLEOTIDE SEQUENCE</scope>
</reference>
<dbReference type="InterPro" id="IPR037523">
    <property type="entry name" value="VOC_core"/>
</dbReference>
<evidence type="ECO:0000259" key="1">
    <source>
        <dbReference type="PROSITE" id="PS51819"/>
    </source>
</evidence>
<protein>
    <recommendedName>
        <fullName evidence="1">VOC domain-containing protein</fullName>
    </recommendedName>
</protein>
<dbReference type="PROSITE" id="PS51819">
    <property type="entry name" value="VOC"/>
    <property type="match status" value="1"/>
</dbReference>
<proteinExistence type="predicted"/>
<dbReference type="SUPFAM" id="SSF54593">
    <property type="entry name" value="Glyoxalase/Bleomycin resistance protein/Dihydroxybiphenyl dioxygenase"/>
    <property type="match status" value="1"/>
</dbReference>
<dbReference type="AlphaFoldDB" id="A0AA48M443"/>
<dbReference type="EMBL" id="OY288114">
    <property type="protein sequence ID" value="CAJ0885100.1"/>
    <property type="molecule type" value="Genomic_DNA"/>
</dbReference>
<dbReference type="Gene3D" id="3.10.180.10">
    <property type="entry name" value="2,3-Dihydroxybiphenyl 1,2-Dioxygenase, domain 1"/>
    <property type="match status" value="1"/>
</dbReference>
<sequence>MANETQTPHGVVCWSELAVHDISRAQQFYTQTLGWRFEAMPMPDMTYWIIMSGAARVGGMFEMKGANFEGVPDHWLTYIAVDDVDARLQKAVAAGARICREAFDIEGVGRMAVLAEPGGAVVAWMTPRPA</sequence>
<dbReference type="Pfam" id="PF22677">
    <property type="entry name" value="Ble-like_N"/>
    <property type="match status" value="1"/>
</dbReference>
<dbReference type="InterPro" id="IPR053863">
    <property type="entry name" value="Glyoxy/Ble-like_N"/>
</dbReference>